<dbReference type="InterPro" id="IPR013655">
    <property type="entry name" value="PAS_fold_3"/>
</dbReference>
<keyword evidence="8" id="KW-0902">Two-component regulatory system</keyword>
<keyword evidence="3 11" id="KW-0597">Phosphoprotein</keyword>
<feature type="modified residue" description="4-aspartylphosphate" evidence="11">
    <location>
        <position position="993"/>
    </location>
</feature>
<dbReference type="InterPro" id="IPR004358">
    <property type="entry name" value="Sig_transdc_His_kin-like_C"/>
</dbReference>
<dbReference type="InterPro" id="IPR035965">
    <property type="entry name" value="PAS-like_dom_sf"/>
</dbReference>
<dbReference type="InterPro" id="IPR003594">
    <property type="entry name" value="HATPase_dom"/>
</dbReference>
<dbReference type="SMART" id="SM00091">
    <property type="entry name" value="PAS"/>
    <property type="match status" value="5"/>
</dbReference>
<dbReference type="InterPro" id="IPR011006">
    <property type="entry name" value="CheY-like_superfamily"/>
</dbReference>
<dbReference type="SUPFAM" id="SSF47384">
    <property type="entry name" value="Homodimeric domain of signal transducing histidine kinase"/>
    <property type="match status" value="1"/>
</dbReference>
<dbReference type="PRINTS" id="PR00344">
    <property type="entry name" value="BCTRLSENSOR"/>
</dbReference>
<name>A0A9X1VHG5_9BACT</name>
<dbReference type="Pfam" id="PF00512">
    <property type="entry name" value="HisKA"/>
    <property type="match status" value="1"/>
</dbReference>
<keyword evidence="18" id="KW-1185">Reference proteome</keyword>
<dbReference type="Proteomes" id="UP001139193">
    <property type="component" value="Unassembled WGS sequence"/>
</dbReference>
<feature type="domain" description="Response regulatory" evidence="14">
    <location>
        <begin position="944"/>
        <end position="1059"/>
    </location>
</feature>
<keyword evidence="4" id="KW-0808">Transferase</keyword>
<dbReference type="Gene3D" id="3.30.565.10">
    <property type="entry name" value="Histidine kinase-like ATPase, C-terminal domain"/>
    <property type="match status" value="1"/>
</dbReference>
<dbReference type="NCBIfam" id="TIGR00229">
    <property type="entry name" value="sensory_box"/>
    <property type="match status" value="3"/>
</dbReference>
<organism evidence="17 18">
    <name type="scientific">Hymenobacter cyanobacteriorum</name>
    <dbReference type="NCBI Taxonomy" id="2926463"/>
    <lineage>
        <taxon>Bacteria</taxon>
        <taxon>Pseudomonadati</taxon>
        <taxon>Bacteroidota</taxon>
        <taxon>Cytophagia</taxon>
        <taxon>Cytophagales</taxon>
        <taxon>Hymenobacteraceae</taxon>
        <taxon>Hymenobacter</taxon>
    </lineage>
</organism>
<dbReference type="PROSITE" id="PS50113">
    <property type="entry name" value="PAC"/>
    <property type="match status" value="2"/>
</dbReference>
<dbReference type="CDD" id="cd00082">
    <property type="entry name" value="HisKA"/>
    <property type="match status" value="1"/>
</dbReference>
<keyword evidence="5" id="KW-0547">Nucleotide-binding</keyword>
<dbReference type="Pfam" id="PF13188">
    <property type="entry name" value="PAS_8"/>
    <property type="match status" value="1"/>
</dbReference>
<evidence type="ECO:0000256" key="3">
    <source>
        <dbReference type="ARBA" id="ARBA00022553"/>
    </source>
</evidence>
<comment type="caution">
    <text evidence="17">The sequence shown here is derived from an EMBL/GenBank/DDBJ whole genome shotgun (WGS) entry which is preliminary data.</text>
</comment>
<dbReference type="InterPro" id="IPR001610">
    <property type="entry name" value="PAC"/>
</dbReference>
<evidence type="ECO:0000256" key="1">
    <source>
        <dbReference type="ARBA" id="ARBA00000085"/>
    </source>
</evidence>
<evidence type="ECO:0000313" key="17">
    <source>
        <dbReference type="EMBL" id="MCI1188877.1"/>
    </source>
</evidence>
<evidence type="ECO:0000256" key="10">
    <source>
        <dbReference type="ARBA" id="ARBA00068150"/>
    </source>
</evidence>
<evidence type="ECO:0000256" key="12">
    <source>
        <dbReference type="SAM" id="Coils"/>
    </source>
</evidence>
<evidence type="ECO:0000256" key="7">
    <source>
        <dbReference type="ARBA" id="ARBA00022840"/>
    </source>
</evidence>
<dbReference type="CDD" id="cd16922">
    <property type="entry name" value="HATPase_EvgS-ArcB-TorS-like"/>
    <property type="match status" value="1"/>
</dbReference>
<keyword evidence="12" id="KW-0175">Coiled coil</keyword>
<feature type="coiled-coil region" evidence="12">
    <location>
        <begin position="1"/>
        <end position="30"/>
    </location>
</feature>
<protein>
    <recommendedName>
        <fullName evidence="10">Sensory/regulatory protein RpfC</fullName>
        <ecNumber evidence="2">2.7.13.3</ecNumber>
    </recommendedName>
</protein>
<dbReference type="FunFam" id="1.10.287.130:FF:000002">
    <property type="entry name" value="Two-component osmosensing histidine kinase"/>
    <property type="match status" value="1"/>
</dbReference>
<dbReference type="PROSITE" id="PS50112">
    <property type="entry name" value="PAS"/>
    <property type="match status" value="3"/>
</dbReference>
<dbReference type="SMART" id="SM00387">
    <property type="entry name" value="HATPase_c"/>
    <property type="match status" value="1"/>
</dbReference>
<dbReference type="InterPro" id="IPR005467">
    <property type="entry name" value="His_kinase_dom"/>
</dbReference>
<keyword evidence="6" id="KW-0418">Kinase</keyword>
<dbReference type="Gene3D" id="1.10.287.130">
    <property type="match status" value="1"/>
</dbReference>
<dbReference type="EC" id="2.7.13.3" evidence="2"/>
<dbReference type="CDD" id="cd00130">
    <property type="entry name" value="PAS"/>
    <property type="match status" value="4"/>
</dbReference>
<dbReference type="Pfam" id="PF08447">
    <property type="entry name" value="PAS_3"/>
    <property type="match status" value="2"/>
</dbReference>
<evidence type="ECO:0000256" key="4">
    <source>
        <dbReference type="ARBA" id="ARBA00022679"/>
    </source>
</evidence>
<evidence type="ECO:0000259" key="13">
    <source>
        <dbReference type="PROSITE" id="PS50109"/>
    </source>
</evidence>
<comment type="catalytic activity">
    <reaction evidence="1">
        <text>ATP + protein L-histidine = ADP + protein N-phospho-L-histidine.</text>
        <dbReference type="EC" id="2.7.13.3"/>
    </reaction>
</comment>
<keyword evidence="7" id="KW-0067">ATP-binding</keyword>
<feature type="domain" description="PAC" evidence="16">
    <location>
        <begin position="627"/>
        <end position="679"/>
    </location>
</feature>
<dbReference type="InterPro" id="IPR001789">
    <property type="entry name" value="Sig_transdc_resp-reg_receiver"/>
</dbReference>
<dbReference type="GO" id="GO:0000155">
    <property type="term" value="F:phosphorelay sensor kinase activity"/>
    <property type="evidence" value="ECO:0007669"/>
    <property type="project" value="InterPro"/>
</dbReference>
<dbReference type="EMBL" id="JALBGC010000004">
    <property type="protein sequence ID" value="MCI1188877.1"/>
    <property type="molecule type" value="Genomic_DNA"/>
</dbReference>
<evidence type="ECO:0000259" key="16">
    <source>
        <dbReference type="PROSITE" id="PS50113"/>
    </source>
</evidence>
<evidence type="ECO:0000259" key="15">
    <source>
        <dbReference type="PROSITE" id="PS50112"/>
    </source>
</evidence>
<dbReference type="SUPFAM" id="SSF55874">
    <property type="entry name" value="ATPase domain of HSP90 chaperone/DNA topoisomerase II/histidine kinase"/>
    <property type="match status" value="1"/>
</dbReference>
<dbReference type="InterPro" id="IPR036097">
    <property type="entry name" value="HisK_dim/P_sf"/>
</dbReference>
<dbReference type="GO" id="GO:0005524">
    <property type="term" value="F:ATP binding"/>
    <property type="evidence" value="ECO:0007669"/>
    <property type="project" value="UniProtKB-KW"/>
</dbReference>
<feature type="domain" description="PAS" evidence="15">
    <location>
        <begin position="294"/>
        <end position="366"/>
    </location>
</feature>
<proteinExistence type="predicted"/>
<feature type="domain" description="Histidine kinase" evidence="13">
    <location>
        <begin position="697"/>
        <end position="921"/>
    </location>
</feature>
<dbReference type="InterPro" id="IPR003661">
    <property type="entry name" value="HisK_dim/P_dom"/>
</dbReference>
<feature type="domain" description="PAS" evidence="15">
    <location>
        <begin position="41"/>
        <end position="87"/>
    </location>
</feature>
<dbReference type="CDD" id="cd17546">
    <property type="entry name" value="REC_hyHK_CKI1_RcsC-like"/>
    <property type="match status" value="1"/>
</dbReference>
<dbReference type="Pfam" id="PF02518">
    <property type="entry name" value="HATPase_c"/>
    <property type="match status" value="1"/>
</dbReference>
<dbReference type="Pfam" id="PF08448">
    <property type="entry name" value="PAS_4"/>
    <property type="match status" value="1"/>
</dbReference>
<dbReference type="PANTHER" id="PTHR45339">
    <property type="entry name" value="HYBRID SIGNAL TRANSDUCTION HISTIDINE KINASE J"/>
    <property type="match status" value="1"/>
</dbReference>
<dbReference type="Pfam" id="PF13426">
    <property type="entry name" value="PAS_9"/>
    <property type="match status" value="1"/>
</dbReference>
<dbReference type="AlphaFoldDB" id="A0A9X1VHG5"/>
<dbReference type="InterPro" id="IPR036890">
    <property type="entry name" value="HATPase_C_sf"/>
</dbReference>
<dbReference type="SMART" id="SM00388">
    <property type="entry name" value="HisKA"/>
    <property type="match status" value="1"/>
</dbReference>
<dbReference type="PANTHER" id="PTHR45339:SF1">
    <property type="entry name" value="HYBRID SIGNAL TRANSDUCTION HISTIDINE KINASE J"/>
    <property type="match status" value="1"/>
</dbReference>
<dbReference type="SMART" id="SM00448">
    <property type="entry name" value="REC"/>
    <property type="match status" value="1"/>
</dbReference>
<dbReference type="SUPFAM" id="SSF55785">
    <property type="entry name" value="PYP-like sensor domain (PAS domain)"/>
    <property type="match status" value="5"/>
</dbReference>
<dbReference type="Gene3D" id="3.30.450.20">
    <property type="entry name" value="PAS domain"/>
    <property type="match status" value="5"/>
</dbReference>
<feature type="domain" description="PAS" evidence="15">
    <location>
        <begin position="554"/>
        <end position="619"/>
    </location>
</feature>
<reference evidence="17" key="1">
    <citation type="submission" date="2022-03" db="EMBL/GenBank/DDBJ databases">
        <title>Bacterial whole genome sequence for Hymenobacter sp. DH14.</title>
        <authorList>
            <person name="Le V."/>
        </authorList>
    </citation>
    <scope>NUCLEOTIDE SEQUENCE</scope>
    <source>
        <strain evidence="17">DH14</strain>
    </source>
</reference>
<comment type="subunit">
    <text evidence="9">At low DSF concentrations, interacts with RpfF.</text>
</comment>
<evidence type="ECO:0000259" key="14">
    <source>
        <dbReference type="PROSITE" id="PS50110"/>
    </source>
</evidence>
<dbReference type="Gene3D" id="3.40.50.2300">
    <property type="match status" value="1"/>
</dbReference>
<evidence type="ECO:0000256" key="2">
    <source>
        <dbReference type="ARBA" id="ARBA00012438"/>
    </source>
</evidence>
<evidence type="ECO:0000256" key="5">
    <source>
        <dbReference type="ARBA" id="ARBA00022741"/>
    </source>
</evidence>
<dbReference type="PROSITE" id="PS50109">
    <property type="entry name" value="HIS_KIN"/>
    <property type="match status" value="1"/>
</dbReference>
<evidence type="ECO:0000256" key="8">
    <source>
        <dbReference type="ARBA" id="ARBA00023012"/>
    </source>
</evidence>
<dbReference type="InterPro" id="IPR013656">
    <property type="entry name" value="PAS_4"/>
</dbReference>
<gene>
    <name evidence="17" type="ORF">MON38_15745</name>
</gene>
<dbReference type="SUPFAM" id="SSF52172">
    <property type="entry name" value="CheY-like"/>
    <property type="match status" value="1"/>
</dbReference>
<dbReference type="Pfam" id="PF00072">
    <property type="entry name" value="Response_reg"/>
    <property type="match status" value="1"/>
</dbReference>
<dbReference type="InterPro" id="IPR000700">
    <property type="entry name" value="PAS-assoc_C"/>
</dbReference>
<dbReference type="FunFam" id="3.30.565.10:FF:000010">
    <property type="entry name" value="Sensor histidine kinase RcsC"/>
    <property type="match status" value="1"/>
</dbReference>
<dbReference type="PROSITE" id="PS50110">
    <property type="entry name" value="RESPONSE_REGULATORY"/>
    <property type="match status" value="1"/>
</dbReference>
<evidence type="ECO:0000256" key="6">
    <source>
        <dbReference type="ARBA" id="ARBA00022777"/>
    </source>
</evidence>
<dbReference type="InterPro" id="IPR000014">
    <property type="entry name" value="PAS"/>
</dbReference>
<evidence type="ECO:0000256" key="9">
    <source>
        <dbReference type="ARBA" id="ARBA00064003"/>
    </source>
</evidence>
<feature type="domain" description="PAC" evidence="16">
    <location>
        <begin position="370"/>
        <end position="423"/>
    </location>
</feature>
<sequence length="1071" mass="119409">MTNAELQAELARQQAENQALRAQLDALNESALTTDTPAFASASLWRYLFAETHTGVILADADYRVQWVNAGFTALLGLPAAAVLGQQPATFLRGHVRDSALGAYIEAGLRLQRPFWYELPLPERTAVRWLRVSVRPVPAEAGSPVRYVGLLEDITGWKQEQLDRANGEQRFRTLAENVPGVLYEWRKYDNGPYQFDYVSPKVRELFGLEPADLNRMTDFIHPDELEGFLQNLDYATLHHLPWSYEGRVLVPGQPVRWLRGSSIVTETGVGWVKYSGILLDITPLKQAETALRQSKMRWQLALEGFGDGTWEQDLRTRVVYFSPEYKAMLGYSDDAFALVDDDMRKLIHPADYDAVQRLAAAYLTGAVPTCSHELRLRCADGRYKWVLARAMITARDAAGHPTILTGSNTDISALKETQHALAATNRRLSAVIDNFREGIVLEDEHRRIMLTNEAFCQLLNSPTAPARLIGVDGGKLAAQSGEHMRQPAAYLARIAALLARKELVLGDKLELLDGRVLQRDYIPVHDDYGRYLGQLWKFQDVTARTRAETELRRREEKYRGIIENMSLGLVEADLDDHLIYANQSFCDMTGFCTEELQGQRLSPLLLSGDDLALVESKLQSRQDGVADSYEIMVTTKSGAPKWLLVSGAPLYDSYHRHVGSIGIYLDVTPQKQLEAGLREAKAVAETSTQAKQRFLANMSHEIRTPMNAILGMSHLLEKTALDATQASYLHAITASADMLLVIINDILDSAKIEAGRLAIEHIGFDPARLCQQVEKTLRYRAEEKGLLFETRLDPALPAVLFSDPHRLTQVLLNLAGNAIKFTEQGHVRLCCTLLGRPAPHEALVEFVVEDTGIGIEAEYLEQIFEEFSQEDSSVTRQFGGTGLGLSISQKLVALLGGQLRLESRKHAGTRSRFVLRLPVGHPQSLVQKQYDDLEYQQQALRGKRLLLVEDNVFNRMLATIFLTNAGIEVQEASNGQLAVDLARTQPYDLILMDVQMPVQNGYQATAQLRQGLGLTTPIVALTANAIVGERDKCLAAGMNDYLTKPFEEVPLLKMVYKWVVGYQPQPAAPGA</sequence>
<evidence type="ECO:0000313" key="18">
    <source>
        <dbReference type="Proteomes" id="UP001139193"/>
    </source>
</evidence>
<dbReference type="SMART" id="SM00086">
    <property type="entry name" value="PAC"/>
    <property type="match status" value="3"/>
</dbReference>
<accession>A0A9X1VHG5</accession>
<evidence type="ECO:0000256" key="11">
    <source>
        <dbReference type="PROSITE-ProRule" id="PRU00169"/>
    </source>
</evidence>
<dbReference type="RefSeq" id="WP_241937104.1">
    <property type="nucleotide sequence ID" value="NZ_JALBGC010000004.1"/>
</dbReference>